<reference evidence="2" key="1">
    <citation type="submission" date="2024-06" db="EMBL/GenBank/DDBJ databases">
        <authorList>
            <person name="Liu X."/>
            <person name="Lenzi L."/>
            <person name="Haldenby T S."/>
            <person name="Uol C."/>
        </authorList>
    </citation>
    <scope>NUCLEOTIDE SEQUENCE</scope>
</reference>
<evidence type="ECO:0000313" key="2">
    <source>
        <dbReference type="EMBL" id="CAL5132528.1"/>
    </source>
</evidence>
<protein>
    <recommendedName>
        <fullName evidence="1">DUF4550 domain-containing protein</fullName>
    </recommendedName>
</protein>
<organism evidence="2 3">
    <name type="scientific">Calicophoron daubneyi</name>
    <name type="common">Rumen fluke</name>
    <name type="synonym">Paramphistomum daubneyi</name>
    <dbReference type="NCBI Taxonomy" id="300641"/>
    <lineage>
        <taxon>Eukaryota</taxon>
        <taxon>Metazoa</taxon>
        <taxon>Spiralia</taxon>
        <taxon>Lophotrochozoa</taxon>
        <taxon>Platyhelminthes</taxon>
        <taxon>Trematoda</taxon>
        <taxon>Digenea</taxon>
        <taxon>Plagiorchiida</taxon>
        <taxon>Pronocephalata</taxon>
        <taxon>Paramphistomoidea</taxon>
        <taxon>Paramphistomidae</taxon>
        <taxon>Calicophoron</taxon>
    </lineage>
</organism>
<name>A0AAV2T7Z1_CALDB</name>
<evidence type="ECO:0000259" key="1">
    <source>
        <dbReference type="Pfam" id="PF15084"/>
    </source>
</evidence>
<feature type="domain" description="DUF4550" evidence="1">
    <location>
        <begin position="90"/>
        <end position="187"/>
    </location>
</feature>
<dbReference type="PANTHER" id="PTHR33667:SF7">
    <property type="entry name" value="RIKEN CDNA 1810020O05 GENE"/>
    <property type="match status" value="1"/>
</dbReference>
<dbReference type="AlphaFoldDB" id="A0AAV2T7Z1"/>
<gene>
    <name evidence="2" type="ORF">CDAUBV1_LOCUS5376</name>
</gene>
<dbReference type="InterPro" id="IPR027876">
    <property type="entry name" value="DUF4550"/>
</dbReference>
<proteinExistence type="predicted"/>
<dbReference type="EMBL" id="CAXLJL010000127">
    <property type="protein sequence ID" value="CAL5132528.1"/>
    <property type="molecule type" value="Genomic_DNA"/>
</dbReference>
<evidence type="ECO:0000313" key="3">
    <source>
        <dbReference type="Proteomes" id="UP001497525"/>
    </source>
</evidence>
<dbReference type="PANTHER" id="PTHR33667">
    <property type="entry name" value="SI:DKEY-57N24.6"/>
    <property type="match status" value="1"/>
</dbReference>
<comment type="caution">
    <text evidence="2">The sequence shown here is derived from an EMBL/GenBank/DDBJ whole genome shotgun (WGS) entry which is preliminary data.</text>
</comment>
<dbReference type="Pfam" id="PF15084">
    <property type="entry name" value="DUF4550"/>
    <property type="match status" value="1"/>
</dbReference>
<dbReference type="Proteomes" id="UP001497525">
    <property type="component" value="Unassembled WGS sequence"/>
</dbReference>
<accession>A0AAV2T7Z1</accession>
<sequence>MSRTRRSVSSSPLSEFPVILRSTSAFEAGHNCLANGISDDRIVTFNFTFALSLPCRTFLKQEEDDKSMSDKRTHSDDSSTRAGTYPNPVYFHFEYSPFNSESFLLCTDMVVFSTSMAKVYPTDGSSLSIQLYSDGEKLWTVWSEHVQLSCTDVQVKEILKVGEAGGIRIKCWDRREKCALQTKFDRPVPYIATSSLNLRIKTAVEELLLNSPALTGDSDLGDGINEFPLYSRLNSFEDNMRGRTFSEACRLKAPEQDVYERKVHCGFDQSNMERLSQSTVEHKLEVPTTFDSLLRCVQVYGRKPSVVISCPIEPLTKSVLTTEEISYTDFLVSLQLNEPLLSPNQRQSLKPLIIRIGDLNNLPVAPFPDYKAMREKYKPLKVSWRFGDCPGHVSRSYAHQKNIQMEEIQVILTGVYSNGRLKEMLLSTPLIIDLYDRIEKNIPQTEDKSSQPGGLFGTGFNDLNLGQVQPTLENLPVLKSEETIPDEFTADESPCGRIVLFLDEILQLDQNLMHYTCPVLPLSESDLEFSTALRAVSGNPRRRKRDYIGYLENDCKVSVSVELCAHFINLSEHTALTLSSIPKIERVIYITEKEDEGTDEHFTESKQGYGHPVAVIKEFIVKTNASCLGLQFNSATCAAEKLLNKHQLQEFSSPTSRSSCHENEGSGCKLITGFHVSDVTFDLLIMETGDEDVAVALRRLFDGTMKNQKKTNKNSRMIVNSDFKFTERLYLNQQWSWPEIALPVPLTSLLAQPLFHVRDLLPRLAYCAATKIQSMYRSRLSMNDITKCNLLPTSMMVSALAHEFTVPPIILSSLSRLSSRSGTKQQFPSSVSAANKVVGKRGGIFDHTKSLKRRQSRKNCKKRHAAMAVPGRKAVRIPLFHYDASGSTEIYNYSCQKLNSACLAKRELAERILCSQCTYAYSGKFLHSGGFEVSASPMNSPSVLHKNQYLIGWKSSGSPKVIRECKRKNACRPHMMRRKLESQHQ</sequence>